<dbReference type="Pfam" id="PF06522">
    <property type="entry name" value="B12D"/>
    <property type="match status" value="1"/>
</dbReference>
<keyword evidence="1" id="KW-0472">Membrane</keyword>
<accession>A0A9N8YVK8</accession>
<feature type="transmembrane region" description="Helical" evidence="1">
    <location>
        <begin position="12"/>
        <end position="34"/>
    </location>
</feature>
<name>A0A9N8YVK8_9GLOM</name>
<dbReference type="AlphaFoldDB" id="A0A9N8YVK8"/>
<dbReference type="EMBL" id="CAJVPS010000126">
    <property type="protein sequence ID" value="CAG8455374.1"/>
    <property type="molecule type" value="Genomic_DNA"/>
</dbReference>
<proteinExistence type="predicted"/>
<keyword evidence="3" id="KW-1185">Reference proteome</keyword>
<keyword evidence="1" id="KW-1133">Transmembrane helix</keyword>
<evidence type="ECO:0000313" key="2">
    <source>
        <dbReference type="EMBL" id="CAG8455374.1"/>
    </source>
</evidence>
<dbReference type="OrthoDB" id="5511684at2759"/>
<dbReference type="PANTHER" id="PTHR14256">
    <property type="entry name" value="NADH-UBIQUINONE OXIDOREDUCTASE MLRQ SUBUNIT"/>
    <property type="match status" value="1"/>
</dbReference>
<evidence type="ECO:0000256" key="1">
    <source>
        <dbReference type="SAM" id="Phobius"/>
    </source>
</evidence>
<dbReference type="InterPro" id="IPR010530">
    <property type="entry name" value="B12D"/>
</dbReference>
<dbReference type="Proteomes" id="UP000789508">
    <property type="component" value="Unassembled WGS sequence"/>
</dbReference>
<organism evidence="2 3">
    <name type="scientific">Ambispora leptoticha</name>
    <dbReference type="NCBI Taxonomy" id="144679"/>
    <lineage>
        <taxon>Eukaryota</taxon>
        <taxon>Fungi</taxon>
        <taxon>Fungi incertae sedis</taxon>
        <taxon>Mucoromycota</taxon>
        <taxon>Glomeromycotina</taxon>
        <taxon>Glomeromycetes</taxon>
        <taxon>Archaeosporales</taxon>
        <taxon>Ambisporaceae</taxon>
        <taxon>Ambispora</taxon>
    </lineage>
</organism>
<evidence type="ECO:0000313" key="3">
    <source>
        <dbReference type="Proteomes" id="UP000789508"/>
    </source>
</evidence>
<comment type="caution">
    <text evidence="2">The sequence shown here is derived from an EMBL/GenBank/DDBJ whole genome shotgun (WGS) entry which is preliminary data.</text>
</comment>
<gene>
    <name evidence="2" type="ORF">ALEPTO_LOCUS1253</name>
</gene>
<dbReference type="PROSITE" id="PS51257">
    <property type="entry name" value="PROKAR_LIPOPROTEIN"/>
    <property type="match status" value="1"/>
</dbReference>
<reference evidence="2" key="1">
    <citation type="submission" date="2021-06" db="EMBL/GenBank/DDBJ databases">
        <authorList>
            <person name="Kallberg Y."/>
            <person name="Tangrot J."/>
            <person name="Rosling A."/>
        </authorList>
    </citation>
    <scope>NUCLEOTIDE SEQUENCE</scope>
    <source>
        <strain evidence="2">FL130A</strain>
    </source>
</reference>
<protein>
    <submittedName>
        <fullName evidence="2">13899_t:CDS:1</fullName>
    </submittedName>
</protein>
<keyword evidence="1" id="KW-0812">Transmembrane</keyword>
<dbReference type="PANTHER" id="PTHR14256:SF1">
    <property type="entry name" value="GEO09626P1"/>
    <property type="match status" value="1"/>
</dbReference>
<sequence length="83" mass="9218">MATAFLKANPTLIPLFLACGGGVGGSIMYAFYTLRTNPDVIVNKVGNPQPWNRIAQHENAKLITINKQFFEDRKGMESPSSRY</sequence>